<feature type="domain" description="C2H2-type" evidence="7">
    <location>
        <begin position="61"/>
        <end position="88"/>
    </location>
</feature>
<keyword evidence="1" id="KW-0479">Metal-binding</keyword>
<organism evidence="8 9">
    <name type="scientific">Basidiobolus ranarum</name>
    <dbReference type="NCBI Taxonomy" id="34480"/>
    <lineage>
        <taxon>Eukaryota</taxon>
        <taxon>Fungi</taxon>
        <taxon>Fungi incertae sedis</taxon>
        <taxon>Zoopagomycota</taxon>
        <taxon>Entomophthoromycotina</taxon>
        <taxon>Basidiobolomycetes</taxon>
        <taxon>Basidiobolales</taxon>
        <taxon>Basidiobolaceae</taxon>
        <taxon>Basidiobolus</taxon>
    </lineage>
</organism>
<gene>
    <name evidence="8" type="primary">AZF1_2</name>
    <name evidence="8" type="ORF">K7432_006600</name>
</gene>
<evidence type="ECO:0000256" key="1">
    <source>
        <dbReference type="ARBA" id="ARBA00022723"/>
    </source>
</evidence>
<dbReference type="Pfam" id="PF00096">
    <property type="entry name" value="zf-C2H2"/>
    <property type="match status" value="4"/>
</dbReference>
<feature type="domain" description="C2H2-type" evidence="7">
    <location>
        <begin position="89"/>
        <end position="118"/>
    </location>
</feature>
<name>A0ABR2W1C7_9FUNG</name>
<evidence type="ECO:0000256" key="3">
    <source>
        <dbReference type="ARBA" id="ARBA00022771"/>
    </source>
</evidence>
<dbReference type="SUPFAM" id="SSF57667">
    <property type="entry name" value="beta-beta-alpha zinc fingers"/>
    <property type="match status" value="3"/>
</dbReference>
<feature type="domain" description="C2H2-type" evidence="7">
    <location>
        <begin position="31"/>
        <end position="60"/>
    </location>
</feature>
<keyword evidence="5" id="KW-0539">Nucleus</keyword>
<dbReference type="PROSITE" id="PS50157">
    <property type="entry name" value="ZINC_FINGER_C2H2_2"/>
    <property type="match status" value="4"/>
</dbReference>
<dbReference type="EMBL" id="JASJQH010007173">
    <property type="protein sequence ID" value="KAK9716891.1"/>
    <property type="molecule type" value="Genomic_DNA"/>
</dbReference>
<dbReference type="PANTHER" id="PTHR14003">
    <property type="entry name" value="TRANSCRIPTIONAL REPRESSOR PROTEIN YY"/>
    <property type="match status" value="1"/>
</dbReference>
<dbReference type="Proteomes" id="UP001479436">
    <property type="component" value="Unassembled WGS sequence"/>
</dbReference>
<comment type="caution">
    <text evidence="8">The sequence shown here is derived from an EMBL/GenBank/DDBJ whole genome shotgun (WGS) entry which is preliminary data.</text>
</comment>
<evidence type="ECO:0000256" key="4">
    <source>
        <dbReference type="ARBA" id="ARBA00022833"/>
    </source>
</evidence>
<keyword evidence="3 6" id="KW-0863">Zinc-finger</keyword>
<protein>
    <submittedName>
        <fullName evidence="8">DNA-binding transcription factor</fullName>
    </submittedName>
</protein>
<dbReference type="PROSITE" id="PS00028">
    <property type="entry name" value="ZINC_FINGER_C2H2_1"/>
    <property type="match status" value="4"/>
</dbReference>
<keyword evidence="8" id="KW-0238">DNA-binding</keyword>
<dbReference type="SMART" id="SM00355">
    <property type="entry name" value="ZnF_C2H2"/>
    <property type="match status" value="4"/>
</dbReference>
<dbReference type="InterPro" id="IPR013087">
    <property type="entry name" value="Znf_C2H2_type"/>
</dbReference>
<sequence length="166" mass="19216">MNLSFLLNPSSLCTMDSGEDRMSAYDGIKICNCPWVGCHKSFKRNSELIRHERIHTGERPYECMKCRKRFIQRSALTVHARTHTGEKPHHCPYPSCGHSFTDSSSLARHKKSHYGLRPFNCQYLGCDKAFTRRPALLKHQRKHFNNPTINASRELSIPFQMKIPVD</sequence>
<dbReference type="GO" id="GO:0003677">
    <property type="term" value="F:DNA binding"/>
    <property type="evidence" value="ECO:0007669"/>
    <property type="project" value="UniProtKB-KW"/>
</dbReference>
<reference evidence="8 9" key="1">
    <citation type="submission" date="2023-04" db="EMBL/GenBank/DDBJ databases">
        <title>Genome of Basidiobolus ranarum AG-B5.</title>
        <authorList>
            <person name="Stajich J.E."/>
            <person name="Carter-House D."/>
            <person name="Gryganskyi A."/>
        </authorList>
    </citation>
    <scope>NUCLEOTIDE SEQUENCE [LARGE SCALE GENOMIC DNA]</scope>
    <source>
        <strain evidence="8 9">AG-B5</strain>
    </source>
</reference>
<evidence type="ECO:0000256" key="5">
    <source>
        <dbReference type="ARBA" id="ARBA00023242"/>
    </source>
</evidence>
<feature type="domain" description="C2H2-type" evidence="7">
    <location>
        <begin position="119"/>
        <end position="148"/>
    </location>
</feature>
<keyword evidence="2" id="KW-0677">Repeat</keyword>
<dbReference type="Gene3D" id="3.30.160.60">
    <property type="entry name" value="Classic Zinc Finger"/>
    <property type="match status" value="4"/>
</dbReference>
<evidence type="ECO:0000256" key="6">
    <source>
        <dbReference type="PROSITE-ProRule" id="PRU00042"/>
    </source>
</evidence>
<keyword evidence="9" id="KW-1185">Reference proteome</keyword>
<dbReference type="PANTHER" id="PTHR14003:SF23">
    <property type="entry name" value="ZINC FINGER PROTEIN 143"/>
    <property type="match status" value="1"/>
</dbReference>
<evidence type="ECO:0000259" key="7">
    <source>
        <dbReference type="PROSITE" id="PS50157"/>
    </source>
</evidence>
<keyword evidence="4" id="KW-0862">Zinc</keyword>
<evidence type="ECO:0000313" key="8">
    <source>
        <dbReference type="EMBL" id="KAK9716891.1"/>
    </source>
</evidence>
<evidence type="ECO:0000256" key="2">
    <source>
        <dbReference type="ARBA" id="ARBA00022737"/>
    </source>
</evidence>
<accession>A0ABR2W1C7</accession>
<evidence type="ECO:0000313" key="9">
    <source>
        <dbReference type="Proteomes" id="UP001479436"/>
    </source>
</evidence>
<proteinExistence type="predicted"/>
<dbReference type="InterPro" id="IPR036236">
    <property type="entry name" value="Znf_C2H2_sf"/>
</dbReference>